<name>A0A0C2N6E4_THEKT</name>
<keyword evidence="2" id="KW-1185">Reference proteome</keyword>
<reference evidence="1 2" key="1">
    <citation type="journal article" date="2014" name="Genome Biol. Evol.">
        <title>The genome of the myxosporean Thelohanellus kitauei shows adaptations to nutrient acquisition within its fish host.</title>
        <authorList>
            <person name="Yang Y."/>
            <person name="Xiong J."/>
            <person name="Zhou Z."/>
            <person name="Huo F."/>
            <person name="Miao W."/>
            <person name="Ran C."/>
            <person name="Liu Y."/>
            <person name="Zhang J."/>
            <person name="Feng J."/>
            <person name="Wang M."/>
            <person name="Wang M."/>
            <person name="Wang L."/>
            <person name="Yao B."/>
        </authorList>
    </citation>
    <scope>NUCLEOTIDE SEQUENCE [LARGE SCALE GENOMIC DNA]</scope>
    <source>
        <strain evidence="1">Wuqing</strain>
    </source>
</reference>
<proteinExistence type="predicted"/>
<evidence type="ECO:0000313" key="2">
    <source>
        <dbReference type="Proteomes" id="UP000031668"/>
    </source>
</evidence>
<dbReference type="EMBL" id="JWZT01000014">
    <property type="protein sequence ID" value="KII75181.1"/>
    <property type="molecule type" value="Genomic_DNA"/>
</dbReference>
<gene>
    <name evidence="1" type="ORF">RF11_08712</name>
</gene>
<accession>A0A0C2N6E4</accession>
<organism evidence="1 2">
    <name type="scientific">Thelohanellus kitauei</name>
    <name type="common">Myxosporean</name>
    <dbReference type="NCBI Taxonomy" id="669202"/>
    <lineage>
        <taxon>Eukaryota</taxon>
        <taxon>Metazoa</taxon>
        <taxon>Cnidaria</taxon>
        <taxon>Myxozoa</taxon>
        <taxon>Myxosporea</taxon>
        <taxon>Bivalvulida</taxon>
        <taxon>Platysporina</taxon>
        <taxon>Myxobolidae</taxon>
        <taxon>Thelohanellus</taxon>
    </lineage>
</organism>
<dbReference type="AlphaFoldDB" id="A0A0C2N6E4"/>
<sequence>MLLAAGIKPQEMVEAACKLMDIKKNLLKLRESLKDDQFIKKIQDFISKARESTYDPKKSIDDKIKECLSHSDYSWLTDNFFYPQLLQCVLKIFPETKPKE</sequence>
<comment type="caution">
    <text evidence="1">The sequence shown here is derived from an EMBL/GenBank/DDBJ whole genome shotgun (WGS) entry which is preliminary data.</text>
</comment>
<protein>
    <submittedName>
        <fullName evidence="1">Uncharacterized protein</fullName>
    </submittedName>
</protein>
<dbReference type="Proteomes" id="UP000031668">
    <property type="component" value="Unassembled WGS sequence"/>
</dbReference>
<evidence type="ECO:0000313" key="1">
    <source>
        <dbReference type="EMBL" id="KII75181.1"/>
    </source>
</evidence>